<keyword evidence="3" id="KW-1185">Reference proteome</keyword>
<proteinExistence type="predicted"/>
<evidence type="ECO:0000313" key="3">
    <source>
        <dbReference type="Proteomes" id="UP001178461"/>
    </source>
</evidence>
<accession>A0AA35P0K8</accession>
<protein>
    <submittedName>
        <fullName evidence="2">Uncharacterized protein</fullName>
    </submittedName>
</protein>
<dbReference type="EMBL" id="OX395128">
    <property type="protein sequence ID" value="CAI5771146.1"/>
    <property type="molecule type" value="Genomic_DNA"/>
</dbReference>
<feature type="region of interest" description="Disordered" evidence="1">
    <location>
        <begin position="1"/>
        <end position="31"/>
    </location>
</feature>
<name>A0AA35P0K8_9SAUR</name>
<organism evidence="2 3">
    <name type="scientific">Podarcis lilfordi</name>
    <name type="common">Lilford's wall lizard</name>
    <dbReference type="NCBI Taxonomy" id="74358"/>
    <lineage>
        <taxon>Eukaryota</taxon>
        <taxon>Metazoa</taxon>
        <taxon>Chordata</taxon>
        <taxon>Craniata</taxon>
        <taxon>Vertebrata</taxon>
        <taxon>Euteleostomi</taxon>
        <taxon>Lepidosauria</taxon>
        <taxon>Squamata</taxon>
        <taxon>Bifurcata</taxon>
        <taxon>Unidentata</taxon>
        <taxon>Episquamata</taxon>
        <taxon>Laterata</taxon>
        <taxon>Lacertibaenia</taxon>
        <taxon>Lacertidae</taxon>
        <taxon>Podarcis</taxon>
    </lineage>
</organism>
<reference evidence="2" key="1">
    <citation type="submission" date="2022-12" db="EMBL/GenBank/DDBJ databases">
        <authorList>
            <person name="Alioto T."/>
            <person name="Alioto T."/>
            <person name="Gomez Garrido J."/>
        </authorList>
    </citation>
    <scope>NUCLEOTIDE SEQUENCE</scope>
</reference>
<dbReference type="AlphaFoldDB" id="A0AA35P0K8"/>
<evidence type="ECO:0000256" key="1">
    <source>
        <dbReference type="SAM" id="MobiDB-lite"/>
    </source>
</evidence>
<sequence>MALAVATAPPWASDQSPRASADLHGSPKEGSCVPLVREHAHKRERMHARPWGDTHFCHTHHWHASPRRLAEGKCVPLAKRLATPSLKNGRFPSPDLEKLTTAILCSRKYWTKSRGTSVQTRNKCY</sequence>
<evidence type="ECO:0000313" key="2">
    <source>
        <dbReference type="EMBL" id="CAI5771146.1"/>
    </source>
</evidence>
<gene>
    <name evidence="2" type="ORF">PODLI_1B020175</name>
</gene>
<dbReference type="Proteomes" id="UP001178461">
    <property type="component" value="Chromosome 3"/>
</dbReference>